<accession>A0A1G4WAE7</accession>
<reference evidence="4" key="2">
    <citation type="submission" date="2016-10" db="EMBL/GenBank/DDBJ databases">
        <authorList>
            <person name="Varghese N."/>
            <person name="Submissions S."/>
        </authorList>
    </citation>
    <scope>NUCLEOTIDE SEQUENCE [LARGE SCALE GENOMIC DNA]</scope>
    <source>
        <strain evidence="4">UNC267MFSha1.1M11</strain>
    </source>
</reference>
<keyword evidence="1" id="KW-1133">Transmembrane helix</keyword>
<dbReference type="Proteomes" id="UP000199707">
    <property type="component" value="Unassembled WGS sequence"/>
</dbReference>
<gene>
    <name evidence="2" type="ORF">HZU40_20000</name>
    <name evidence="3" type="ORF">SAMN02799620_02689</name>
</gene>
<dbReference type="KEGG" id="mflu:HZU40_20000"/>
<reference evidence="2 5" key="3">
    <citation type="submission" date="2020-07" db="EMBL/GenBank/DDBJ databases">
        <title>Draft genome sequence of four isobutane-metabolizing strains capable of cometabolically degrading diverse ether contaminants.</title>
        <authorList>
            <person name="Chen W."/>
            <person name="Faulkner N."/>
            <person name="Smith C."/>
            <person name="Hyman M."/>
        </authorList>
    </citation>
    <scope>NUCLEOTIDE SEQUENCE [LARGE SCALE GENOMIC DNA]</scope>
    <source>
        <strain evidence="2 5">2A</strain>
    </source>
</reference>
<evidence type="ECO:0000313" key="5">
    <source>
        <dbReference type="Proteomes" id="UP000515498"/>
    </source>
</evidence>
<feature type="transmembrane region" description="Helical" evidence="1">
    <location>
        <begin position="33"/>
        <end position="55"/>
    </location>
</feature>
<feature type="transmembrane region" description="Helical" evidence="1">
    <location>
        <begin position="7"/>
        <end position="27"/>
    </location>
</feature>
<evidence type="ECO:0000313" key="3">
    <source>
        <dbReference type="EMBL" id="SCX19445.1"/>
    </source>
</evidence>
<protein>
    <recommendedName>
        <fullName evidence="6">DUF3817 domain-containing protein</fullName>
    </recommendedName>
</protein>
<dbReference type="EMBL" id="FMUB01000005">
    <property type="protein sequence ID" value="SCX19445.1"/>
    <property type="molecule type" value="Genomic_DNA"/>
</dbReference>
<keyword evidence="1" id="KW-0812">Transmembrane</keyword>
<sequence length="88" mass="9191">MSPLLRALGALSALELISVLVLLGNLATVHDPAVTRILGPLHGALYLTVAVTAMLGRGLAMRTRIGALVPVLSGPLTMVNVRREVRTA</sequence>
<dbReference type="Proteomes" id="UP000515498">
    <property type="component" value="Chromosome"/>
</dbReference>
<keyword evidence="1" id="KW-0472">Membrane</keyword>
<evidence type="ECO:0008006" key="6">
    <source>
        <dbReference type="Google" id="ProtNLM"/>
    </source>
</evidence>
<proteinExistence type="predicted"/>
<dbReference type="STRING" id="1502745.SAMN02799620_02689"/>
<dbReference type="EMBL" id="CP059894">
    <property type="protein sequence ID" value="QNJ90544.1"/>
    <property type="molecule type" value="Genomic_DNA"/>
</dbReference>
<evidence type="ECO:0000256" key="1">
    <source>
        <dbReference type="SAM" id="Phobius"/>
    </source>
</evidence>
<name>A0A1G4WAE7_9MYCO</name>
<reference evidence="3" key="1">
    <citation type="submission" date="2016-10" db="EMBL/GenBank/DDBJ databases">
        <authorList>
            <person name="de Groot N.N."/>
        </authorList>
    </citation>
    <scope>NUCLEOTIDE SEQUENCE [LARGE SCALE GENOMIC DNA]</scope>
    <source>
        <strain evidence="3">UNC267MFSha1.1M11</strain>
    </source>
</reference>
<dbReference type="AlphaFoldDB" id="A0A1G4WAE7"/>
<evidence type="ECO:0000313" key="4">
    <source>
        <dbReference type="Proteomes" id="UP000199707"/>
    </source>
</evidence>
<evidence type="ECO:0000313" key="2">
    <source>
        <dbReference type="EMBL" id="QNJ90544.1"/>
    </source>
</evidence>
<dbReference type="RefSeq" id="WP_090357577.1">
    <property type="nucleotide sequence ID" value="NZ_CP059894.1"/>
</dbReference>
<organism evidence="3 4">
    <name type="scientific">Mycolicibacterium fluoranthenivorans</name>
    <dbReference type="NCBI Taxonomy" id="258505"/>
    <lineage>
        <taxon>Bacteria</taxon>
        <taxon>Bacillati</taxon>
        <taxon>Actinomycetota</taxon>
        <taxon>Actinomycetes</taxon>
        <taxon>Mycobacteriales</taxon>
        <taxon>Mycobacteriaceae</taxon>
        <taxon>Mycolicibacterium</taxon>
    </lineage>
</organism>